<evidence type="ECO:0000313" key="2">
    <source>
        <dbReference type="EMBL" id="MVA77262.1"/>
    </source>
</evidence>
<dbReference type="SUPFAM" id="SSF53756">
    <property type="entry name" value="UDP-Glycosyltransferase/glycogen phosphorylase"/>
    <property type="match status" value="1"/>
</dbReference>
<accession>A0A6A9UZ62</accession>
<dbReference type="PANTHER" id="PTHR12526">
    <property type="entry name" value="GLYCOSYLTRANSFERASE"/>
    <property type="match status" value="1"/>
</dbReference>
<name>A0A6A9UZ62_9ACTN</name>
<organism evidence="2 3">
    <name type="scientific">Auraticoccus cholistanensis</name>
    <dbReference type="NCBI Taxonomy" id="2656650"/>
    <lineage>
        <taxon>Bacteria</taxon>
        <taxon>Bacillati</taxon>
        <taxon>Actinomycetota</taxon>
        <taxon>Actinomycetes</taxon>
        <taxon>Propionibacteriales</taxon>
        <taxon>Propionibacteriaceae</taxon>
        <taxon>Auraticoccus</taxon>
    </lineage>
</organism>
<dbReference type="Gene3D" id="3.40.50.2000">
    <property type="entry name" value="Glycogen Phosphorylase B"/>
    <property type="match status" value="1"/>
</dbReference>
<keyword evidence="3" id="KW-1185">Reference proteome</keyword>
<sequence length="429" mass="45450">MSAVRRGRWLVVAGSPFLPAQDGGEREHLGFVRAAVDTGRMAGLVVPVDPDPAAVGREDDLDAIRELVAPAPLFTTGRRRGLVSALHPRTPYVVASRPCPPDLLPRVRAQVPDADGVVVFAHKSTAIGRVLAEGLGLPAVLRQHNLEGPYHRALAAAARPPRSWAVALEALRIDRDERRLEHSSWLRGIADIAADDARTRASRSAVPVRHVPTFALGAGDLVTDRPWAPAGEPVVVFVGSLQVGTNHDALAWFAEHVWPRVREELPTARWQVVGRAPTDAVRALVARTPGAELHPDVPDPGVYLRRAAVAVNPSVSGSGVNIKVVEYLATGIPVVSTVRGQAGLGTTPGRDLRASDDPGEFAHHVLALLRSPGLARELGAAGRAAALRLLDVGPGLDVLDELLHPAPAVPAATTHHRAGATREGSRDDS</sequence>
<reference evidence="2 3" key="1">
    <citation type="submission" date="2019-12" db="EMBL/GenBank/DDBJ databases">
        <title>Auraticoccus cholistani sp. nov., an actinomycete isolated from soil of Cholistan desert.</title>
        <authorList>
            <person name="Cheema M.T."/>
        </authorList>
    </citation>
    <scope>NUCLEOTIDE SEQUENCE [LARGE SCALE GENOMIC DNA]</scope>
    <source>
        <strain evidence="2 3">F435</strain>
    </source>
</reference>
<feature type="region of interest" description="Disordered" evidence="1">
    <location>
        <begin position="409"/>
        <end position="429"/>
    </location>
</feature>
<evidence type="ECO:0000313" key="3">
    <source>
        <dbReference type="Proteomes" id="UP000435304"/>
    </source>
</evidence>
<dbReference type="Proteomes" id="UP000435304">
    <property type="component" value="Unassembled WGS sequence"/>
</dbReference>
<protein>
    <submittedName>
        <fullName evidence="2">Glycosyltransferase</fullName>
    </submittedName>
</protein>
<dbReference type="Pfam" id="PF13692">
    <property type="entry name" value="Glyco_trans_1_4"/>
    <property type="match status" value="1"/>
</dbReference>
<comment type="caution">
    <text evidence="2">The sequence shown here is derived from an EMBL/GenBank/DDBJ whole genome shotgun (WGS) entry which is preliminary data.</text>
</comment>
<dbReference type="EMBL" id="WPCU01000010">
    <property type="protein sequence ID" value="MVA77262.1"/>
    <property type="molecule type" value="Genomic_DNA"/>
</dbReference>
<gene>
    <name evidence="2" type="ORF">GC722_14700</name>
</gene>
<dbReference type="RefSeq" id="WP_156611416.1">
    <property type="nucleotide sequence ID" value="NZ_WPCU01000010.1"/>
</dbReference>
<dbReference type="PANTHER" id="PTHR12526:SF600">
    <property type="entry name" value="GLYCOSYL TRANSFERASE GROUP 1"/>
    <property type="match status" value="1"/>
</dbReference>
<dbReference type="AlphaFoldDB" id="A0A6A9UZ62"/>
<proteinExistence type="predicted"/>
<dbReference type="GO" id="GO:0016757">
    <property type="term" value="F:glycosyltransferase activity"/>
    <property type="evidence" value="ECO:0007669"/>
    <property type="project" value="TreeGrafter"/>
</dbReference>
<evidence type="ECO:0000256" key="1">
    <source>
        <dbReference type="SAM" id="MobiDB-lite"/>
    </source>
</evidence>
<keyword evidence="2" id="KW-0808">Transferase</keyword>